<organism evidence="1 2">
    <name type="scientific">Microbacterium marinum</name>
    <dbReference type="NCBI Taxonomy" id="421115"/>
    <lineage>
        <taxon>Bacteria</taxon>
        <taxon>Bacillati</taxon>
        <taxon>Actinomycetota</taxon>
        <taxon>Actinomycetes</taxon>
        <taxon>Micrococcales</taxon>
        <taxon>Microbacteriaceae</taxon>
        <taxon>Microbacterium</taxon>
    </lineage>
</organism>
<name>A0A7W7BR67_9MICO</name>
<accession>A0A7W7BR67</accession>
<evidence type="ECO:0000313" key="1">
    <source>
        <dbReference type="EMBL" id="MBB4667331.1"/>
    </source>
</evidence>
<dbReference type="EMBL" id="JACHMD010000001">
    <property type="protein sequence ID" value="MBB4667331.1"/>
    <property type="molecule type" value="Genomic_DNA"/>
</dbReference>
<evidence type="ECO:0000313" key="2">
    <source>
        <dbReference type="Proteomes" id="UP000573729"/>
    </source>
</evidence>
<proteinExistence type="predicted"/>
<comment type="caution">
    <text evidence="1">The sequence shown here is derived from an EMBL/GenBank/DDBJ whole genome shotgun (WGS) entry which is preliminary data.</text>
</comment>
<protein>
    <submittedName>
        <fullName evidence="1">Uncharacterized protein</fullName>
    </submittedName>
</protein>
<sequence>MWPFLYFAGDRLSTAELCAARLDGHLVEVGEAFMPADAVETAAMRAGSLREMTRSHHALTHASAAWVHGAIPDPPLVHSLQRATARRTAFPLDVRVDFRDPALPREDVELHGGVAVTTPVRTLVDLVRLQVASDRPDPVVEAMLLWRPALTDAAVAWLEASGPVHHKRPALDELRRRQDVVTR</sequence>
<keyword evidence="2" id="KW-1185">Reference proteome</keyword>
<reference evidence="1 2" key="1">
    <citation type="submission" date="2020-08" db="EMBL/GenBank/DDBJ databases">
        <title>Sequencing the genomes of 1000 actinobacteria strains.</title>
        <authorList>
            <person name="Klenk H.-P."/>
        </authorList>
    </citation>
    <scope>NUCLEOTIDE SEQUENCE [LARGE SCALE GENOMIC DNA]</scope>
    <source>
        <strain evidence="1 2">DSM 24947</strain>
    </source>
</reference>
<dbReference type="RefSeq" id="WP_184217709.1">
    <property type="nucleotide sequence ID" value="NZ_CP085219.1"/>
</dbReference>
<dbReference type="AlphaFoldDB" id="A0A7W7BR67"/>
<gene>
    <name evidence="1" type="ORF">BKA24_002040</name>
</gene>
<dbReference type="Proteomes" id="UP000573729">
    <property type="component" value="Unassembled WGS sequence"/>
</dbReference>